<protein>
    <submittedName>
        <fullName evidence="2">Uncharacterized protein</fullName>
    </submittedName>
</protein>
<evidence type="ECO:0000313" key="2">
    <source>
        <dbReference type="EMBL" id="RPA84782.1"/>
    </source>
</evidence>
<reference evidence="2 3" key="1">
    <citation type="journal article" date="2018" name="Nat. Ecol. Evol.">
        <title>Pezizomycetes genomes reveal the molecular basis of ectomycorrhizal truffle lifestyle.</title>
        <authorList>
            <person name="Murat C."/>
            <person name="Payen T."/>
            <person name="Noel B."/>
            <person name="Kuo A."/>
            <person name="Morin E."/>
            <person name="Chen J."/>
            <person name="Kohler A."/>
            <person name="Krizsan K."/>
            <person name="Balestrini R."/>
            <person name="Da Silva C."/>
            <person name="Montanini B."/>
            <person name="Hainaut M."/>
            <person name="Levati E."/>
            <person name="Barry K.W."/>
            <person name="Belfiori B."/>
            <person name="Cichocki N."/>
            <person name="Clum A."/>
            <person name="Dockter R.B."/>
            <person name="Fauchery L."/>
            <person name="Guy J."/>
            <person name="Iotti M."/>
            <person name="Le Tacon F."/>
            <person name="Lindquist E.A."/>
            <person name="Lipzen A."/>
            <person name="Malagnac F."/>
            <person name="Mello A."/>
            <person name="Molinier V."/>
            <person name="Miyauchi S."/>
            <person name="Poulain J."/>
            <person name="Riccioni C."/>
            <person name="Rubini A."/>
            <person name="Sitrit Y."/>
            <person name="Splivallo R."/>
            <person name="Traeger S."/>
            <person name="Wang M."/>
            <person name="Zifcakova L."/>
            <person name="Wipf D."/>
            <person name="Zambonelli A."/>
            <person name="Paolocci F."/>
            <person name="Nowrousian M."/>
            <person name="Ottonello S."/>
            <person name="Baldrian P."/>
            <person name="Spatafora J.W."/>
            <person name="Henrissat B."/>
            <person name="Nagy L.G."/>
            <person name="Aury J.M."/>
            <person name="Wincker P."/>
            <person name="Grigoriev I.V."/>
            <person name="Bonfante P."/>
            <person name="Martin F.M."/>
        </authorList>
    </citation>
    <scope>NUCLEOTIDE SEQUENCE [LARGE SCALE GENOMIC DNA]</scope>
    <source>
        <strain evidence="2 3">RN42</strain>
    </source>
</reference>
<feature type="compositionally biased region" description="Acidic residues" evidence="1">
    <location>
        <begin position="116"/>
        <end position="125"/>
    </location>
</feature>
<dbReference type="AlphaFoldDB" id="A0A3N4IF53"/>
<gene>
    <name evidence="2" type="ORF">BJ508DRAFT_303534</name>
</gene>
<feature type="compositionally biased region" description="Polar residues" evidence="1">
    <location>
        <begin position="79"/>
        <end position="88"/>
    </location>
</feature>
<evidence type="ECO:0000256" key="1">
    <source>
        <dbReference type="SAM" id="MobiDB-lite"/>
    </source>
</evidence>
<feature type="compositionally biased region" description="Polar residues" evidence="1">
    <location>
        <begin position="97"/>
        <end position="109"/>
    </location>
</feature>
<feature type="region of interest" description="Disordered" evidence="1">
    <location>
        <begin position="66"/>
        <end position="157"/>
    </location>
</feature>
<feature type="compositionally biased region" description="Acidic residues" evidence="1">
    <location>
        <begin position="66"/>
        <end position="78"/>
    </location>
</feature>
<dbReference type="Proteomes" id="UP000275078">
    <property type="component" value="Unassembled WGS sequence"/>
</dbReference>
<dbReference type="EMBL" id="ML119657">
    <property type="protein sequence ID" value="RPA84782.1"/>
    <property type="molecule type" value="Genomic_DNA"/>
</dbReference>
<name>A0A3N4IF53_ASCIM</name>
<keyword evidence="3" id="KW-1185">Reference proteome</keyword>
<organism evidence="2 3">
    <name type="scientific">Ascobolus immersus RN42</name>
    <dbReference type="NCBI Taxonomy" id="1160509"/>
    <lineage>
        <taxon>Eukaryota</taxon>
        <taxon>Fungi</taxon>
        <taxon>Dikarya</taxon>
        <taxon>Ascomycota</taxon>
        <taxon>Pezizomycotina</taxon>
        <taxon>Pezizomycetes</taxon>
        <taxon>Pezizales</taxon>
        <taxon>Ascobolaceae</taxon>
        <taxon>Ascobolus</taxon>
    </lineage>
</organism>
<evidence type="ECO:0000313" key="3">
    <source>
        <dbReference type="Proteomes" id="UP000275078"/>
    </source>
</evidence>
<accession>A0A3N4IF53</accession>
<proteinExistence type="predicted"/>
<sequence>MSGNTINISDVIAELMTLQETEPLIYAHIIASQEEDTNAAFNIPLSPEQQAVAKRIILLFDELDDDENNSVGSEEGESDTTMFSSSMPSEHEDYGPGSNSDETRLFTSPPSKPNDFEFESEDSQLDDVPSLWSSNGDLEDSSEGSTPGTPTEDASMRVSAFFQDLHFRSEHPGRSFNSGSEIADLLPVEGKCQRGCEKLKRMEMAVLQRESGW</sequence>